<dbReference type="STRING" id="554055.A0A2P6VLT3"/>
<protein>
    <submittedName>
        <fullName evidence="6">Hypoxia induced conserved region containing</fullName>
    </submittedName>
</protein>
<dbReference type="GO" id="GO:0005739">
    <property type="term" value="C:mitochondrion"/>
    <property type="evidence" value="ECO:0007669"/>
    <property type="project" value="UniProtKB-SubCell"/>
</dbReference>
<evidence type="ECO:0000313" key="6">
    <source>
        <dbReference type="EMBL" id="PSC75044.1"/>
    </source>
</evidence>
<dbReference type="AlphaFoldDB" id="A0A2P6VLT3"/>
<dbReference type="EMBL" id="LHPF02000003">
    <property type="protein sequence ID" value="PSC75044.1"/>
    <property type="molecule type" value="Genomic_DNA"/>
</dbReference>
<dbReference type="InterPro" id="IPR040153">
    <property type="entry name" value="Rcf2"/>
</dbReference>
<dbReference type="InterPro" id="IPR007667">
    <property type="entry name" value="Hypoxia_induced_domain"/>
</dbReference>
<dbReference type="PANTHER" id="PTHR28018:SF3">
    <property type="entry name" value="RESPIRATORY SUPERCOMPLEX FACTOR 2, MITOCHONDRIAL"/>
    <property type="match status" value="1"/>
</dbReference>
<comment type="subcellular location">
    <subcellularLocation>
        <location evidence="1">Mitochondrion</location>
    </subcellularLocation>
</comment>
<organism evidence="6 7">
    <name type="scientific">Micractinium conductrix</name>
    <dbReference type="NCBI Taxonomy" id="554055"/>
    <lineage>
        <taxon>Eukaryota</taxon>
        <taxon>Viridiplantae</taxon>
        <taxon>Chlorophyta</taxon>
        <taxon>core chlorophytes</taxon>
        <taxon>Trebouxiophyceae</taxon>
        <taxon>Chlorellales</taxon>
        <taxon>Chlorellaceae</taxon>
        <taxon>Chlorella clade</taxon>
        <taxon>Micractinium</taxon>
    </lineage>
</organism>
<feature type="domain" description="HIG1" evidence="5">
    <location>
        <begin position="12"/>
        <end position="53"/>
    </location>
</feature>
<name>A0A2P6VLT3_9CHLO</name>
<keyword evidence="4" id="KW-0472">Membrane</keyword>
<sequence length="79" mass="8437">MSQTESLRAWAVFGFWAVGLGASLAFQWTRPIPTQLKIIHSRVYAQALTLAGLGMAGAVQWLEDSSRGASEAKKATGVS</sequence>
<evidence type="ECO:0000256" key="3">
    <source>
        <dbReference type="ARBA" id="ARBA00022989"/>
    </source>
</evidence>
<proteinExistence type="predicted"/>
<comment type="caution">
    <text evidence="6">The sequence shown here is derived from an EMBL/GenBank/DDBJ whole genome shotgun (WGS) entry which is preliminary data.</text>
</comment>
<dbReference type="Proteomes" id="UP000239649">
    <property type="component" value="Unassembled WGS sequence"/>
</dbReference>
<keyword evidence="7" id="KW-1185">Reference proteome</keyword>
<dbReference type="PANTHER" id="PTHR28018">
    <property type="entry name" value="RESPIRATORY SUPERCOMPLEX FACTOR 2, MITOCHONDRIAL"/>
    <property type="match status" value="1"/>
</dbReference>
<evidence type="ECO:0000256" key="4">
    <source>
        <dbReference type="ARBA" id="ARBA00023136"/>
    </source>
</evidence>
<evidence type="ECO:0000256" key="1">
    <source>
        <dbReference type="ARBA" id="ARBA00004173"/>
    </source>
</evidence>
<reference evidence="6 7" key="1">
    <citation type="journal article" date="2018" name="Plant J.">
        <title>Genome sequences of Chlorella sorokiniana UTEX 1602 and Micractinium conductrix SAG 241.80: implications to maltose excretion by a green alga.</title>
        <authorList>
            <person name="Arriola M.B."/>
            <person name="Velmurugan N."/>
            <person name="Zhang Y."/>
            <person name="Plunkett M.H."/>
            <person name="Hondzo H."/>
            <person name="Barney B.M."/>
        </authorList>
    </citation>
    <scope>NUCLEOTIDE SEQUENCE [LARGE SCALE GENOMIC DNA]</scope>
    <source>
        <strain evidence="6 7">SAG 241.80</strain>
    </source>
</reference>
<accession>A0A2P6VLT3</accession>
<evidence type="ECO:0000259" key="5">
    <source>
        <dbReference type="Pfam" id="PF04588"/>
    </source>
</evidence>
<evidence type="ECO:0000313" key="7">
    <source>
        <dbReference type="Proteomes" id="UP000239649"/>
    </source>
</evidence>
<dbReference type="GO" id="GO:0033617">
    <property type="term" value="P:mitochondrial respiratory chain complex IV assembly"/>
    <property type="evidence" value="ECO:0007669"/>
    <property type="project" value="TreeGrafter"/>
</dbReference>
<dbReference type="OrthoDB" id="1915122at2759"/>
<gene>
    <name evidence="6" type="ORF">C2E20_1868</name>
</gene>
<dbReference type="Pfam" id="PF04588">
    <property type="entry name" value="HIG_1_N"/>
    <property type="match status" value="1"/>
</dbReference>
<keyword evidence="3" id="KW-1133">Transmembrane helix</keyword>
<evidence type="ECO:0000256" key="2">
    <source>
        <dbReference type="ARBA" id="ARBA00022692"/>
    </source>
</evidence>
<keyword evidence="2" id="KW-0812">Transmembrane</keyword>